<reference evidence="10" key="2">
    <citation type="submission" date="2021-12" db="EMBL/GenBank/DDBJ databases">
        <title>Resequencing data analysis of finger millet.</title>
        <authorList>
            <person name="Hatakeyama M."/>
            <person name="Aluri S."/>
            <person name="Balachadran M.T."/>
            <person name="Sivarajan S.R."/>
            <person name="Poveda L."/>
            <person name="Shimizu-Inatsugi R."/>
            <person name="Schlapbach R."/>
            <person name="Sreeman S.M."/>
            <person name="Shimizu K.K."/>
        </authorList>
    </citation>
    <scope>NUCLEOTIDE SEQUENCE</scope>
</reference>
<evidence type="ECO:0000256" key="7">
    <source>
        <dbReference type="ARBA" id="ARBA00023278"/>
    </source>
</evidence>
<evidence type="ECO:0000256" key="9">
    <source>
        <dbReference type="SAM" id="SignalP"/>
    </source>
</evidence>
<evidence type="ECO:0000313" key="10">
    <source>
        <dbReference type="EMBL" id="GJN39294.1"/>
    </source>
</evidence>
<proteinExistence type="predicted"/>
<dbReference type="PANTHER" id="PTHR32093">
    <property type="entry name" value="LEUCINE-RICH REPEAT EXTENSIN-LIKE PROTEIN 3-RELATED"/>
    <property type="match status" value="1"/>
</dbReference>
<dbReference type="InterPro" id="IPR051582">
    <property type="entry name" value="LRR_extensin-like_regulator"/>
</dbReference>
<keyword evidence="5" id="KW-0677">Repeat</keyword>
<gene>
    <name evidence="10" type="primary">gb28403</name>
    <name evidence="10" type="ORF">PR202_gb28403</name>
</gene>
<evidence type="ECO:0000256" key="4">
    <source>
        <dbReference type="ARBA" id="ARBA00022729"/>
    </source>
</evidence>
<accession>A0AAV5FUF3</accession>
<organism evidence="10 11">
    <name type="scientific">Eleusine coracana subsp. coracana</name>
    <dbReference type="NCBI Taxonomy" id="191504"/>
    <lineage>
        <taxon>Eukaryota</taxon>
        <taxon>Viridiplantae</taxon>
        <taxon>Streptophyta</taxon>
        <taxon>Embryophyta</taxon>
        <taxon>Tracheophyta</taxon>
        <taxon>Spermatophyta</taxon>
        <taxon>Magnoliopsida</taxon>
        <taxon>Liliopsida</taxon>
        <taxon>Poales</taxon>
        <taxon>Poaceae</taxon>
        <taxon>PACMAD clade</taxon>
        <taxon>Chloridoideae</taxon>
        <taxon>Cynodonteae</taxon>
        <taxon>Eleusininae</taxon>
        <taxon>Eleusine</taxon>
    </lineage>
</organism>
<evidence type="ECO:0000256" key="3">
    <source>
        <dbReference type="ARBA" id="ARBA00022525"/>
    </source>
</evidence>
<protein>
    <recommendedName>
        <fullName evidence="8">Cell wall hydroxyproline-rich glycoprotein</fullName>
    </recommendedName>
</protein>
<keyword evidence="2" id="KW-0134">Cell wall</keyword>
<keyword evidence="3" id="KW-0964">Secreted</keyword>
<keyword evidence="4 9" id="KW-0732">Signal</keyword>
<dbReference type="FunFam" id="3.80.10.10:FF:000224">
    <property type="entry name" value="Leucine-rich repeat extensin-like protein 1"/>
    <property type="match status" value="1"/>
</dbReference>
<name>A0AAV5FUF3_ELECO</name>
<dbReference type="SUPFAM" id="SSF52058">
    <property type="entry name" value="L domain-like"/>
    <property type="match status" value="1"/>
</dbReference>
<evidence type="ECO:0000256" key="6">
    <source>
        <dbReference type="ARBA" id="ARBA00023180"/>
    </source>
</evidence>
<reference evidence="10" key="1">
    <citation type="journal article" date="2018" name="DNA Res.">
        <title>Multiple hybrid de novo genome assembly of finger millet, an orphan allotetraploid crop.</title>
        <authorList>
            <person name="Hatakeyama M."/>
            <person name="Aluri S."/>
            <person name="Balachadran M.T."/>
            <person name="Sivarajan S.R."/>
            <person name="Patrignani A."/>
            <person name="Gruter S."/>
            <person name="Poveda L."/>
            <person name="Shimizu-Inatsugi R."/>
            <person name="Baeten J."/>
            <person name="Francoijs K.J."/>
            <person name="Nataraja K.N."/>
            <person name="Reddy Y.A.N."/>
            <person name="Phadnis S."/>
            <person name="Ravikumar R.L."/>
            <person name="Schlapbach R."/>
            <person name="Sreeman S.M."/>
            <person name="Shimizu K.K."/>
        </authorList>
    </citation>
    <scope>NUCLEOTIDE SEQUENCE</scope>
</reference>
<dbReference type="Pfam" id="PF13855">
    <property type="entry name" value="LRR_8"/>
    <property type="match status" value="1"/>
</dbReference>
<evidence type="ECO:0000256" key="5">
    <source>
        <dbReference type="ARBA" id="ARBA00022737"/>
    </source>
</evidence>
<dbReference type="Gene3D" id="3.80.10.10">
    <property type="entry name" value="Ribonuclease Inhibitor"/>
    <property type="match status" value="2"/>
</dbReference>
<evidence type="ECO:0000256" key="8">
    <source>
        <dbReference type="ARBA" id="ARBA00041871"/>
    </source>
</evidence>
<dbReference type="AlphaFoldDB" id="A0AAV5FUF3"/>
<evidence type="ECO:0000256" key="1">
    <source>
        <dbReference type="ARBA" id="ARBA00004191"/>
    </source>
</evidence>
<keyword evidence="6" id="KW-0325">Glycoprotein</keyword>
<sequence>MMTGWRRLQWVAALLVLLALQASAQQPSPNPRLRTAFLALQTWKRTAIFSDPFNFTANWVGPNVCSYTGIFCAPHPSDGQLAVAGLDLNHADIAGYIPADLPRGLPDLALLHLNSNRFCGVLPDTFLHLRLLHELDLSNNRFVGPFPAVVLTLPELRYLDLRFNDFEGPIPPRLFDLPLDAIILNDNRLTRPIPPNLGNSPASVVVLANNRLGGCIPPSIGRMGPTLNEIVLINDGLTGCIPPQVGMLSQVTVFDVSGNRLQGRLPGSVAGMAAVQVLNVAGNLLKGPVPGGVCALQRSLRNFTYEDNFFTARPGCPAATADGRWNLPGRAT</sequence>
<dbReference type="InterPro" id="IPR032675">
    <property type="entry name" value="LRR_dom_sf"/>
</dbReference>
<feature type="chain" id="PRO_5043405698" description="Cell wall hydroxyproline-rich glycoprotein" evidence="9">
    <location>
        <begin position="25"/>
        <end position="332"/>
    </location>
</feature>
<evidence type="ECO:0000256" key="2">
    <source>
        <dbReference type="ARBA" id="ARBA00022512"/>
    </source>
</evidence>
<dbReference type="Proteomes" id="UP001054889">
    <property type="component" value="Unassembled WGS sequence"/>
</dbReference>
<comment type="subcellular location">
    <subcellularLocation>
        <location evidence="1">Secreted</location>
        <location evidence="1">Cell wall</location>
    </subcellularLocation>
</comment>
<dbReference type="PANTHER" id="PTHR32093:SF115">
    <property type="entry name" value="LEUCINE-RICH REPEAT EXTENSIN-LIKE PROTEIN 2"/>
    <property type="match status" value="1"/>
</dbReference>
<dbReference type="EMBL" id="BQKI01000097">
    <property type="protein sequence ID" value="GJN39294.1"/>
    <property type="molecule type" value="Genomic_DNA"/>
</dbReference>
<feature type="signal peptide" evidence="9">
    <location>
        <begin position="1"/>
        <end position="24"/>
    </location>
</feature>
<comment type="caution">
    <text evidence="10">The sequence shown here is derived from an EMBL/GenBank/DDBJ whole genome shotgun (WGS) entry which is preliminary data.</text>
</comment>
<dbReference type="InterPro" id="IPR001611">
    <property type="entry name" value="Leu-rich_rpt"/>
</dbReference>
<evidence type="ECO:0000313" key="11">
    <source>
        <dbReference type="Proteomes" id="UP001054889"/>
    </source>
</evidence>
<keyword evidence="7" id="KW-0379">Hydroxylation</keyword>
<keyword evidence="11" id="KW-1185">Reference proteome</keyword>